<dbReference type="Gene3D" id="3.40.50.300">
    <property type="entry name" value="P-loop containing nucleotide triphosphate hydrolases"/>
    <property type="match status" value="1"/>
</dbReference>
<comment type="function">
    <text evidence="6 8">Binds and transfers iron-sulfur (Fe-S) clusters to target apoproteins. Can hydrolyze ATP.</text>
</comment>
<keyword evidence="5 8" id="KW-0411">Iron-sulfur</keyword>
<dbReference type="InterPro" id="IPR019591">
    <property type="entry name" value="Mrp/NBP35_ATP-bd"/>
</dbReference>
<comment type="caution">
    <text evidence="11">The sequence shown here is derived from an EMBL/GenBank/DDBJ whole genome shotgun (WGS) entry which is preliminary data.</text>
</comment>
<evidence type="ECO:0000313" key="12">
    <source>
        <dbReference type="Proteomes" id="UP001202674"/>
    </source>
</evidence>
<organism evidence="11 12">
    <name type="scientific">Natranaeroarchaeum aerophilus</name>
    <dbReference type="NCBI Taxonomy" id="2917711"/>
    <lineage>
        <taxon>Archaea</taxon>
        <taxon>Methanobacteriati</taxon>
        <taxon>Methanobacteriota</taxon>
        <taxon>Stenosarchaea group</taxon>
        <taxon>Halobacteria</taxon>
        <taxon>Halobacteriales</taxon>
        <taxon>Natronoarchaeaceae</taxon>
        <taxon>Natranaeroarchaeum</taxon>
    </lineage>
</organism>
<dbReference type="Gene3D" id="3.30.300.130">
    <property type="entry name" value="Fe-S cluster assembly (FSCA)"/>
    <property type="match status" value="1"/>
</dbReference>
<dbReference type="HAMAP" id="MF_02040">
    <property type="entry name" value="Mrp_NBP35"/>
    <property type="match status" value="1"/>
</dbReference>
<dbReference type="AlphaFoldDB" id="A0AAE3K3A7"/>
<evidence type="ECO:0000256" key="8">
    <source>
        <dbReference type="HAMAP-Rule" id="MF_02040"/>
    </source>
</evidence>
<evidence type="ECO:0000256" key="1">
    <source>
        <dbReference type="ARBA" id="ARBA00022723"/>
    </source>
</evidence>
<dbReference type="EMBL" id="JAKRVY010000001">
    <property type="protein sequence ID" value="MCL9812216.1"/>
    <property type="molecule type" value="Genomic_DNA"/>
</dbReference>
<dbReference type="PANTHER" id="PTHR42961:SF2">
    <property type="entry name" value="IRON-SULFUR PROTEIN NUBPL"/>
    <property type="match status" value="1"/>
</dbReference>
<dbReference type="GO" id="GO:0046872">
    <property type="term" value="F:metal ion binding"/>
    <property type="evidence" value="ECO:0007669"/>
    <property type="project" value="UniProtKB-KW"/>
</dbReference>
<dbReference type="CDD" id="cd02037">
    <property type="entry name" value="Mrp_NBP35"/>
    <property type="match status" value="1"/>
</dbReference>
<keyword evidence="3 8" id="KW-0067">ATP-binding</keyword>
<dbReference type="InterPro" id="IPR044304">
    <property type="entry name" value="NUBPL-like"/>
</dbReference>
<dbReference type="Pfam" id="PF10609">
    <property type="entry name" value="ParA"/>
    <property type="match status" value="1"/>
</dbReference>
<comment type="subunit">
    <text evidence="8">Homodimer.</text>
</comment>
<evidence type="ECO:0000256" key="6">
    <source>
        <dbReference type="ARBA" id="ARBA00058094"/>
    </source>
</evidence>
<dbReference type="Proteomes" id="UP001202674">
    <property type="component" value="Unassembled WGS sequence"/>
</dbReference>
<dbReference type="Pfam" id="PF01883">
    <property type="entry name" value="FeS_assembly_P"/>
    <property type="match status" value="1"/>
</dbReference>
<dbReference type="InterPro" id="IPR027417">
    <property type="entry name" value="P-loop_NTPase"/>
</dbReference>
<dbReference type="SUPFAM" id="SSF117916">
    <property type="entry name" value="Fe-S cluster assembly (FSCA) domain-like"/>
    <property type="match status" value="1"/>
</dbReference>
<name>A0AAE3K3A7_9EURY</name>
<keyword evidence="12" id="KW-1185">Reference proteome</keyword>
<dbReference type="GO" id="GO:0016226">
    <property type="term" value="P:iron-sulfur cluster assembly"/>
    <property type="evidence" value="ECO:0007669"/>
    <property type="project" value="InterPro"/>
</dbReference>
<dbReference type="InterPro" id="IPR033756">
    <property type="entry name" value="YlxH/NBP35"/>
</dbReference>
<dbReference type="InterPro" id="IPR000808">
    <property type="entry name" value="Mrp-like_CS"/>
</dbReference>
<keyword evidence="2 8" id="KW-0547">Nucleotide-binding</keyword>
<feature type="binding site" evidence="8">
    <location>
        <begin position="99"/>
        <end position="106"/>
    </location>
    <ligand>
        <name>ATP</name>
        <dbReference type="ChEBI" id="CHEBI:30616"/>
    </ligand>
</feature>
<proteinExistence type="inferred from homology"/>
<dbReference type="InterPro" id="IPR034904">
    <property type="entry name" value="FSCA_dom_sf"/>
</dbReference>
<dbReference type="RefSeq" id="WP_250593747.1">
    <property type="nucleotide sequence ID" value="NZ_JAKRVY010000001.1"/>
</dbReference>
<keyword evidence="4 8" id="KW-0408">Iron</keyword>
<evidence type="ECO:0000256" key="4">
    <source>
        <dbReference type="ARBA" id="ARBA00023004"/>
    </source>
</evidence>
<evidence type="ECO:0000256" key="5">
    <source>
        <dbReference type="ARBA" id="ARBA00023014"/>
    </source>
</evidence>
<reference evidence="11 12" key="1">
    <citation type="journal article" date="2022" name="Syst. Appl. Microbiol.">
        <title>Natronocalculus amylovorans gen. nov., sp. nov., and Natranaeroarchaeum aerophilus sp. nov., dominant culturable amylolytic natronoarchaea from hypersaline soda lakes in southwestern Siberia.</title>
        <authorList>
            <person name="Sorokin D.Y."/>
            <person name="Elcheninov A.G."/>
            <person name="Khizhniak T.V."/>
            <person name="Koenen M."/>
            <person name="Bale N.J."/>
            <person name="Damste J.S.S."/>
            <person name="Kublanov I.V."/>
        </authorList>
    </citation>
    <scope>NUCLEOTIDE SEQUENCE [LARGE SCALE GENOMIC DNA]</scope>
    <source>
        <strain evidence="11 12">AArc-St1-1</strain>
    </source>
</reference>
<evidence type="ECO:0000313" key="11">
    <source>
        <dbReference type="EMBL" id="MCL9812216.1"/>
    </source>
</evidence>
<protein>
    <recommendedName>
        <fullName evidence="7 8">Iron-sulfur cluster carrier protein</fullName>
    </recommendedName>
</protein>
<dbReference type="FunFam" id="3.40.50.300:FF:001119">
    <property type="entry name" value="Iron-sulfur cluster carrier protein"/>
    <property type="match status" value="1"/>
</dbReference>
<dbReference type="GO" id="GO:0005524">
    <property type="term" value="F:ATP binding"/>
    <property type="evidence" value="ECO:0007669"/>
    <property type="project" value="UniProtKB-UniRule"/>
</dbReference>
<dbReference type="PROSITE" id="PS01215">
    <property type="entry name" value="MRP"/>
    <property type="match status" value="1"/>
</dbReference>
<feature type="domain" description="MIP18 family-like" evidence="10">
    <location>
        <begin position="5"/>
        <end position="70"/>
    </location>
</feature>
<dbReference type="GO" id="GO:0016887">
    <property type="term" value="F:ATP hydrolysis activity"/>
    <property type="evidence" value="ECO:0007669"/>
    <property type="project" value="UniProtKB-UniRule"/>
</dbReference>
<sequence length="370" mass="39645">MTVDEDQIRERLRAVEDPALGQDIGSLGLIDDVRIEDGVAHVSVAFNAPYSTDEKAMGDRIREEIRELDLEPELSVSLSWEDPDSPLPDVRNVIPIASGKGGVGKTTVATNLATALAQTGARVGLLDADIYGPNVPGMLGIEAQPGLTEENLILPPEVDGIKLMSMAFLTDDDTDPAMLRGPMVDKLLSELIEETQWGELDYLLVDLPPGTGDEQLTLLQSVPVTGAVVVTTPEDIALSDVRKGIRMFHDRGTPVLGIVENMSSFLCPSCGDEHELYGSGGGADLAAEFDVPLLAEIPMDPEIRSGSDADKPVTVLQETAAAEHFLDLRAVVTNRIGAVNRAIVGELDPDDEDTPLVPMPQQEPKVESDQ</sequence>
<gene>
    <name evidence="11" type="ORF">AArcSt11_00950</name>
</gene>
<dbReference type="GO" id="GO:0140663">
    <property type="term" value="F:ATP-dependent FeS chaperone activity"/>
    <property type="evidence" value="ECO:0007669"/>
    <property type="project" value="InterPro"/>
</dbReference>
<evidence type="ECO:0000256" key="2">
    <source>
        <dbReference type="ARBA" id="ARBA00022741"/>
    </source>
</evidence>
<evidence type="ECO:0000256" key="9">
    <source>
        <dbReference type="SAM" id="MobiDB-lite"/>
    </source>
</evidence>
<dbReference type="PANTHER" id="PTHR42961">
    <property type="entry name" value="IRON-SULFUR PROTEIN NUBPL"/>
    <property type="match status" value="1"/>
</dbReference>
<dbReference type="SUPFAM" id="SSF52540">
    <property type="entry name" value="P-loop containing nucleoside triphosphate hydrolases"/>
    <property type="match status" value="1"/>
</dbReference>
<keyword evidence="1 8" id="KW-0479">Metal-binding</keyword>
<keyword evidence="8" id="KW-0378">Hydrolase</keyword>
<comment type="similarity">
    <text evidence="8">Belongs to the Mrp/NBP35 ATP-binding proteins family.</text>
</comment>
<dbReference type="GO" id="GO:0051539">
    <property type="term" value="F:4 iron, 4 sulfur cluster binding"/>
    <property type="evidence" value="ECO:0007669"/>
    <property type="project" value="TreeGrafter"/>
</dbReference>
<evidence type="ECO:0000256" key="7">
    <source>
        <dbReference type="ARBA" id="ARBA00074706"/>
    </source>
</evidence>
<feature type="region of interest" description="Disordered" evidence="9">
    <location>
        <begin position="346"/>
        <end position="370"/>
    </location>
</feature>
<evidence type="ECO:0000256" key="3">
    <source>
        <dbReference type="ARBA" id="ARBA00022840"/>
    </source>
</evidence>
<dbReference type="InterPro" id="IPR002744">
    <property type="entry name" value="MIP18-like"/>
</dbReference>
<evidence type="ECO:0000259" key="10">
    <source>
        <dbReference type="Pfam" id="PF01883"/>
    </source>
</evidence>
<accession>A0AAE3K3A7</accession>